<comment type="caution">
    <text evidence="5">The sequence shown here is derived from an EMBL/GenBank/DDBJ whole genome shotgun (WGS) entry which is preliminary data.</text>
</comment>
<dbReference type="Pfam" id="PF01464">
    <property type="entry name" value="SLT"/>
    <property type="match status" value="1"/>
</dbReference>
<feature type="region of interest" description="Disordered" evidence="3">
    <location>
        <begin position="1"/>
        <end position="21"/>
    </location>
</feature>
<dbReference type="CDD" id="cd16896">
    <property type="entry name" value="LT_Slt70-like"/>
    <property type="match status" value="1"/>
</dbReference>
<evidence type="ECO:0000256" key="3">
    <source>
        <dbReference type="SAM" id="MobiDB-lite"/>
    </source>
</evidence>
<dbReference type="InterPro" id="IPR008258">
    <property type="entry name" value="Transglycosylase_SLT_dom_1"/>
</dbReference>
<name>A0ABW2KYN4_9PROT</name>
<evidence type="ECO:0000259" key="4">
    <source>
        <dbReference type="Pfam" id="PF01464"/>
    </source>
</evidence>
<feature type="domain" description="Transglycosylase SLT" evidence="4">
    <location>
        <begin position="131"/>
        <end position="236"/>
    </location>
</feature>
<sequence length="293" mass="31267">MAGNSPAPVLPPATAAGGSPDAQYGLAKRYERAEGVEKDTAAALDLYCAAARQGHADAAFAVGWMYLTGTEVAADRAVAAAWFRKAAAAGHASARRMADRMGDVRRAPAACHGAELARAEHRAPAHLVRLIDRMAPRYGLDPALVFAVVAIESGFRTDAVSPRDAMGLMQLTRDTADRFGVDDPMDPAENLKGGMRYLRWLLGHFDGDVTLALAAYNAGEGAVLRHKGIPPYKETRAYVEKVRRYYREDRHPVGPLDGPATVSPRRQKPAGILVVDAGAAAVTTDQQVAQQAD</sequence>
<dbReference type="RefSeq" id="WP_377359995.1">
    <property type="nucleotide sequence ID" value="NZ_JBHTCM010000016.1"/>
</dbReference>
<dbReference type="Gene3D" id="1.10.530.10">
    <property type="match status" value="1"/>
</dbReference>
<keyword evidence="6" id="KW-1185">Reference proteome</keyword>
<dbReference type="InterPro" id="IPR006597">
    <property type="entry name" value="Sel1-like"/>
</dbReference>
<dbReference type="Proteomes" id="UP001596456">
    <property type="component" value="Unassembled WGS sequence"/>
</dbReference>
<dbReference type="PANTHER" id="PTHR37423:SF2">
    <property type="entry name" value="MEMBRANE-BOUND LYTIC MUREIN TRANSGLYCOSYLASE C"/>
    <property type="match status" value="1"/>
</dbReference>
<dbReference type="Pfam" id="PF08238">
    <property type="entry name" value="Sel1"/>
    <property type="match status" value="2"/>
</dbReference>
<gene>
    <name evidence="5" type="ORF">ACFQPS_14800</name>
</gene>
<organism evidence="5 6">
    <name type="scientific">Rhodocista pekingensis</name>
    <dbReference type="NCBI Taxonomy" id="201185"/>
    <lineage>
        <taxon>Bacteria</taxon>
        <taxon>Pseudomonadati</taxon>
        <taxon>Pseudomonadota</taxon>
        <taxon>Alphaproteobacteria</taxon>
        <taxon>Rhodospirillales</taxon>
        <taxon>Azospirillaceae</taxon>
        <taxon>Rhodocista</taxon>
    </lineage>
</organism>
<evidence type="ECO:0000256" key="2">
    <source>
        <dbReference type="ARBA" id="ARBA00009387"/>
    </source>
</evidence>
<evidence type="ECO:0000313" key="6">
    <source>
        <dbReference type="Proteomes" id="UP001596456"/>
    </source>
</evidence>
<evidence type="ECO:0000313" key="5">
    <source>
        <dbReference type="EMBL" id="MFC7334435.1"/>
    </source>
</evidence>
<proteinExistence type="inferred from homology"/>
<dbReference type="SMART" id="SM00671">
    <property type="entry name" value="SEL1"/>
    <property type="match status" value="2"/>
</dbReference>
<dbReference type="EMBL" id="JBHTCM010000016">
    <property type="protein sequence ID" value="MFC7334435.1"/>
    <property type="molecule type" value="Genomic_DNA"/>
</dbReference>
<dbReference type="InterPro" id="IPR023346">
    <property type="entry name" value="Lysozyme-like_dom_sf"/>
</dbReference>
<comment type="similarity">
    <text evidence="1">Belongs to the transglycosylase Slt family.</text>
</comment>
<dbReference type="SUPFAM" id="SSF53955">
    <property type="entry name" value="Lysozyme-like"/>
    <property type="match status" value="1"/>
</dbReference>
<dbReference type="InterPro" id="IPR011990">
    <property type="entry name" value="TPR-like_helical_dom_sf"/>
</dbReference>
<evidence type="ECO:0000256" key="1">
    <source>
        <dbReference type="ARBA" id="ARBA00007734"/>
    </source>
</evidence>
<comment type="similarity">
    <text evidence="2">Belongs to the virb1 family.</text>
</comment>
<dbReference type="Gene3D" id="1.25.40.10">
    <property type="entry name" value="Tetratricopeptide repeat domain"/>
    <property type="match status" value="1"/>
</dbReference>
<protein>
    <submittedName>
        <fullName evidence="5">Transglycosylase SLT domain-containing protein</fullName>
    </submittedName>
</protein>
<accession>A0ABW2KYN4</accession>
<dbReference type="SUPFAM" id="SSF81901">
    <property type="entry name" value="HCP-like"/>
    <property type="match status" value="1"/>
</dbReference>
<dbReference type="PANTHER" id="PTHR37423">
    <property type="entry name" value="SOLUBLE LYTIC MUREIN TRANSGLYCOSYLASE-RELATED"/>
    <property type="match status" value="1"/>
</dbReference>
<reference evidence="6" key="1">
    <citation type="journal article" date="2019" name="Int. J. Syst. Evol. Microbiol.">
        <title>The Global Catalogue of Microorganisms (GCM) 10K type strain sequencing project: providing services to taxonomists for standard genome sequencing and annotation.</title>
        <authorList>
            <consortium name="The Broad Institute Genomics Platform"/>
            <consortium name="The Broad Institute Genome Sequencing Center for Infectious Disease"/>
            <person name="Wu L."/>
            <person name="Ma J."/>
        </authorList>
    </citation>
    <scope>NUCLEOTIDE SEQUENCE [LARGE SCALE GENOMIC DNA]</scope>
    <source>
        <strain evidence="6">CGMCC 1.16275</strain>
    </source>
</reference>